<proteinExistence type="predicted"/>
<comment type="caution">
    <text evidence="2">The sequence shown here is derived from an EMBL/GenBank/DDBJ whole genome shotgun (WGS) entry which is preliminary data.</text>
</comment>
<dbReference type="InterPro" id="IPR017451">
    <property type="entry name" value="F-box-assoc_interact_dom"/>
</dbReference>
<dbReference type="NCBIfam" id="TIGR01640">
    <property type="entry name" value="F_box_assoc_1"/>
    <property type="match status" value="1"/>
</dbReference>
<feature type="domain" description="F-box associated beta-propeller type 1" evidence="1">
    <location>
        <begin position="59"/>
        <end position="265"/>
    </location>
</feature>
<name>A0AAD8NEX3_9APIA</name>
<dbReference type="EMBL" id="JAUIZM010000001">
    <property type="protein sequence ID" value="KAK1405378.1"/>
    <property type="molecule type" value="Genomic_DNA"/>
</dbReference>
<sequence>MSDHLPNQLLTEIFLRLPLESLVCSTKSQEHFTIRNDNESFSKQFDQLEFPYKIPYGDLKVVGVCRGLVCLYLEEFSSIVGVVLWNLSIRKWRPVPIEPEPGMFVLGFGVCDVTNDHKLVKLECLEDSESNFKVAPLVKVYSLSTGSWRDVSTTAPSCYMYLEKGSQVFVFGSVHWIAYHRNGEEGITRNLVVSFHMGNEVFHELMLPDYLATESFNDLNITVLGDSLAVLKYTASTRMESCSVWVMKEYGVLKSCTKLLTFRLQQRWRTVGFRKDGQVYLPGKPSFAHRRKQYHPQKVFQISVQLEQQKRNNVKTTKRTRAIERKS</sequence>
<protein>
    <recommendedName>
        <fullName evidence="1">F-box associated beta-propeller type 1 domain-containing protein</fullName>
    </recommendedName>
</protein>
<dbReference type="AlphaFoldDB" id="A0AAD8NEX3"/>
<evidence type="ECO:0000313" key="3">
    <source>
        <dbReference type="Proteomes" id="UP001237642"/>
    </source>
</evidence>
<dbReference type="Pfam" id="PF07734">
    <property type="entry name" value="FBA_1"/>
    <property type="match status" value="1"/>
</dbReference>
<dbReference type="InterPro" id="IPR050796">
    <property type="entry name" value="SCF_F-box_component"/>
</dbReference>
<keyword evidence="3" id="KW-1185">Reference proteome</keyword>
<dbReference type="PANTHER" id="PTHR31672:SF10">
    <property type="entry name" value="F-BOX DOMAIN-CONTAINING PROTEIN"/>
    <property type="match status" value="1"/>
</dbReference>
<organism evidence="2 3">
    <name type="scientific">Heracleum sosnowskyi</name>
    <dbReference type="NCBI Taxonomy" id="360622"/>
    <lineage>
        <taxon>Eukaryota</taxon>
        <taxon>Viridiplantae</taxon>
        <taxon>Streptophyta</taxon>
        <taxon>Embryophyta</taxon>
        <taxon>Tracheophyta</taxon>
        <taxon>Spermatophyta</taxon>
        <taxon>Magnoliopsida</taxon>
        <taxon>eudicotyledons</taxon>
        <taxon>Gunneridae</taxon>
        <taxon>Pentapetalae</taxon>
        <taxon>asterids</taxon>
        <taxon>campanulids</taxon>
        <taxon>Apiales</taxon>
        <taxon>Apiaceae</taxon>
        <taxon>Apioideae</taxon>
        <taxon>apioid superclade</taxon>
        <taxon>Tordylieae</taxon>
        <taxon>Tordyliinae</taxon>
        <taxon>Heracleum</taxon>
    </lineage>
</organism>
<dbReference type="PANTHER" id="PTHR31672">
    <property type="entry name" value="BNACNNG10540D PROTEIN"/>
    <property type="match status" value="1"/>
</dbReference>
<dbReference type="Proteomes" id="UP001237642">
    <property type="component" value="Unassembled WGS sequence"/>
</dbReference>
<gene>
    <name evidence="2" type="ORF">POM88_004983</name>
</gene>
<accession>A0AAD8NEX3</accession>
<dbReference type="InterPro" id="IPR006527">
    <property type="entry name" value="F-box-assoc_dom_typ1"/>
</dbReference>
<evidence type="ECO:0000313" key="2">
    <source>
        <dbReference type="EMBL" id="KAK1405378.1"/>
    </source>
</evidence>
<evidence type="ECO:0000259" key="1">
    <source>
        <dbReference type="Pfam" id="PF07734"/>
    </source>
</evidence>
<reference evidence="2" key="1">
    <citation type="submission" date="2023-02" db="EMBL/GenBank/DDBJ databases">
        <title>Genome of toxic invasive species Heracleum sosnowskyi carries increased number of genes despite the absence of recent whole-genome duplications.</title>
        <authorList>
            <person name="Schelkunov M."/>
            <person name="Shtratnikova V."/>
            <person name="Makarenko M."/>
            <person name="Klepikova A."/>
            <person name="Omelchenko D."/>
            <person name="Novikova G."/>
            <person name="Obukhova E."/>
            <person name="Bogdanov V."/>
            <person name="Penin A."/>
            <person name="Logacheva M."/>
        </authorList>
    </citation>
    <scope>NUCLEOTIDE SEQUENCE</scope>
    <source>
        <strain evidence="2">Hsosn_3</strain>
        <tissue evidence="2">Leaf</tissue>
    </source>
</reference>
<reference evidence="2" key="2">
    <citation type="submission" date="2023-05" db="EMBL/GenBank/DDBJ databases">
        <authorList>
            <person name="Schelkunov M.I."/>
        </authorList>
    </citation>
    <scope>NUCLEOTIDE SEQUENCE</scope>
    <source>
        <strain evidence="2">Hsosn_3</strain>
        <tissue evidence="2">Leaf</tissue>
    </source>
</reference>